<evidence type="ECO:0000256" key="6">
    <source>
        <dbReference type="ARBA" id="ARBA00022692"/>
    </source>
</evidence>
<comment type="caution">
    <text evidence="10">The sequence shown here is derived from an EMBL/GenBank/DDBJ whole genome shotgun (WGS) entry which is preliminary data.</text>
</comment>
<evidence type="ECO:0000256" key="5">
    <source>
        <dbReference type="ARBA" id="ARBA00022573"/>
    </source>
</evidence>
<dbReference type="Pfam" id="PF03186">
    <property type="entry name" value="CobD_Cbib"/>
    <property type="match status" value="1"/>
</dbReference>
<feature type="transmembrane region" description="Helical" evidence="9">
    <location>
        <begin position="57"/>
        <end position="77"/>
    </location>
</feature>
<evidence type="ECO:0000256" key="9">
    <source>
        <dbReference type="SAM" id="Phobius"/>
    </source>
</evidence>
<evidence type="ECO:0000256" key="1">
    <source>
        <dbReference type="ARBA" id="ARBA00004651"/>
    </source>
</evidence>
<evidence type="ECO:0000256" key="7">
    <source>
        <dbReference type="ARBA" id="ARBA00022989"/>
    </source>
</evidence>
<name>A0A0F9V0X8_9ZZZZ</name>
<dbReference type="GO" id="GO:0009236">
    <property type="term" value="P:cobalamin biosynthetic process"/>
    <property type="evidence" value="ECO:0007669"/>
    <property type="project" value="UniProtKB-UniPathway"/>
</dbReference>
<reference evidence="10" key="1">
    <citation type="journal article" date="2015" name="Nature">
        <title>Complex archaea that bridge the gap between prokaryotes and eukaryotes.</title>
        <authorList>
            <person name="Spang A."/>
            <person name="Saw J.H."/>
            <person name="Jorgensen S.L."/>
            <person name="Zaremba-Niedzwiedzka K."/>
            <person name="Martijn J."/>
            <person name="Lind A.E."/>
            <person name="van Eijk R."/>
            <person name="Schleper C."/>
            <person name="Guy L."/>
            <person name="Ettema T.J."/>
        </authorList>
    </citation>
    <scope>NUCLEOTIDE SEQUENCE</scope>
</reference>
<comment type="subcellular location">
    <subcellularLocation>
        <location evidence="1">Cell membrane</location>
        <topology evidence="1">Multi-pass membrane protein</topology>
    </subcellularLocation>
</comment>
<keyword evidence="5" id="KW-0169">Cobalamin biosynthesis</keyword>
<protein>
    <recommendedName>
        <fullName evidence="11">Cobalamin biosynthesis protein CobD</fullName>
    </recommendedName>
</protein>
<comment type="pathway">
    <text evidence="2">Cofactor biosynthesis; adenosylcobalamin biosynthesis.</text>
</comment>
<dbReference type="PANTHER" id="PTHR34308:SF1">
    <property type="entry name" value="COBALAMIN BIOSYNTHESIS PROTEIN CBIB"/>
    <property type="match status" value="1"/>
</dbReference>
<keyword evidence="6 9" id="KW-0812">Transmembrane</keyword>
<evidence type="ECO:0000256" key="3">
    <source>
        <dbReference type="ARBA" id="ARBA00006263"/>
    </source>
</evidence>
<keyword evidence="8 9" id="KW-0472">Membrane</keyword>
<evidence type="ECO:0000256" key="2">
    <source>
        <dbReference type="ARBA" id="ARBA00004953"/>
    </source>
</evidence>
<keyword evidence="7 9" id="KW-1133">Transmembrane helix</keyword>
<evidence type="ECO:0000256" key="4">
    <source>
        <dbReference type="ARBA" id="ARBA00022475"/>
    </source>
</evidence>
<proteinExistence type="inferred from homology"/>
<dbReference type="EMBL" id="LAZR01000482">
    <property type="protein sequence ID" value="KKN67176.1"/>
    <property type="molecule type" value="Genomic_DNA"/>
</dbReference>
<dbReference type="InterPro" id="IPR004485">
    <property type="entry name" value="Cobalamin_biosynth_CobD/CbiB"/>
</dbReference>
<keyword evidence="4" id="KW-1003">Cell membrane</keyword>
<accession>A0A0F9V0X8</accession>
<dbReference type="GO" id="GO:0048472">
    <property type="term" value="F:threonine-phosphate decarboxylase activity"/>
    <property type="evidence" value="ECO:0007669"/>
    <property type="project" value="InterPro"/>
</dbReference>
<dbReference type="GO" id="GO:0005886">
    <property type="term" value="C:plasma membrane"/>
    <property type="evidence" value="ECO:0007669"/>
    <property type="project" value="UniProtKB-SubCell"/>
</dbReference>
<dbReference type="PANTHER" id="PTHR34308">
    <property type="entry name" value="COBALAMIN BIOSYNTHESIS PROTEIN CBIB"/>
    <property type="match status" value="1"/>
</dbReference>
<evidence type="ECO:0000313" key="10">
    <source>
        <dbReference type="EMBL" id="KKN67176.1"/>
    </source>
</evidence>
<sequence length="314" mass="35654">MLSNIVQNHLDFIAFILALLAERFIPLVSWYHPNTALSAVFSAIGKRIYKRKEPKSYQYLAAILASTLILSVILIIVVLLLEFAFYPELLAGLILYLCLESKSIDKKALRIAKLTKQNQKSTARELLKPLLAREVNRLSSPGIIKALIESLILRTARYYFVVIFIFLAFGPIAALAYRLLTLIQQAWRSDISPNSYFLKPLKILLFIIEYIPMRLLALTIAASRASKQSMHYIKHYGRHFYQTNTGWLLSTCSASLGVQLGGPAVYLGTRFNKMRIGTDRLPTPEDVPVIINRLNQARAFWLLVIVSIEILKMI</sequence>
<organism evidence="10">
    <name type="scientific">marine sediment metagenome</name>
    <dbReference type="NCBI Taxonomy" id="412755"/>
    <lineage>
        <taxon>unclassified sequences</taxon>
        <taxon>metagenomes</taxon>
        <taxon>ecological metagenomes</taxon>
    </lineage>
</organism>
<feature type="transmembrane region" description="Helical" evidence="9">
    <location>
        <begin position="203"/>
        <end position="222"/>
    </location>
</feature>
<dbReference type="UniPathway" id="UPA00148"/>
<gene>
    <name evidence="10" type="ORF">LCGC14_0464290</name>
</gene>
<dbReference type="AlphaFoldDB" id="A0A0F9V0X8"/>
<comment type="similarity">
    <text evidence="3">Belongs to the CobD/CbiB family.</text>
</comment>
<feature type="transmembrane region" description="Helical" evidence="9">
    <location>
        <begin position="158"/>
        <end position="183"/>
    </location>
</feature>
<evidence type="ECO:0008006" key="11">
    <source>
        <dbReference type="Google" id="ProtNLM"/>
    </source>
</evidence>
<evidence type="ECO:0000256" key="8">
    <source>
        <dbReference type="ARBA" id="ARBA00023136"/>
    </source>
</evidence>